<organism evidence="1 2">
    <name type="scientific">Coemansia nantahalensis</name>
    <dbReference type="NCBI Taxonomy" id="2789366"/>
    <lineage>
        <taxon>Eukaryota</taxon>
        <taxon>Fungi</taxon>
        <taxon>Fungi incertae sedis</taxon>
        <taxon>Zoopagomycota</taxon>
        <taxon>Kickxellomycotina</taxon>
        <taxon>Kickxellomycetes</taxon>
        <taxon>Kickxellales</taxon>
        <taxon>Kickxellaceae</taxon>
        <taxon>Coemansia</taxon>
    </lineage>
</organism>
<dbReference type="EMBL" id="JANBUJ010003209">
    <property type="protein sequence ID" value="KAJ2761500.1"/>
    <property type="molecule type" value="Genomic_DNA"/>
</dbReference>
<keyword evidence="2" id="KW-1185">Reference proteome</keyword>
<accession>A0ACC1JKZ8</accession>
<name>A0ACC1JKZ8_9FUNG</name>
<evidence type="ECO:0000313" key="2">
    <source>
        <dbReference type="Proteomes" id="UP001140234"/>
    </source>
</evidence>
<comment type="caution">
    <text evidence="1">The sequence shown here is derived from an EMBL/GenBank/DDBJ whole genome shotgun (WGS) entry which is preliminary data.</text>
</comment>
<reference evidence="1" key="1">
    <citation type="submission" date="2022-07" db="EMBL/GenBank/DDBJ databases">
        <title>Phylogenomic reconstructions and comparative analyses of Kickxellomycotina fungi.</title>
        <authorList>
            <person name="Reynolds N.K."/>
            <person name="Stajich J.E."/>
            <person name="Barry K."/>
            <person name="Grigoriev I.V."/>
            <person name="Crous P."/>
            <person name="Smith M.E."/>
        </authorList>
    </citation>
    <scope>NUCLEOTIDE SEQUENCE</scope>
    <source>
        <strain evidence="1">CBS 109366</strain>
    </source>
</reference>
<protein>
    <submittedName>
        <fullName evidence="1">Interferon- developmental regulator 1</fullName>
    </submittedName>
</protein>
<evidence type="ECO:0000313" key="1">
    <source>
        <dbReference type="EMBL" id="KAJ2761500.1"/>
    </source>
</evidence>
<sequence length="427" mass="46431">RGTPRLSQSIAGSRAGSVAGSRDISDDEQADDAQSMASDDTWQLDADEDDSEVGDDWATELDAAVEALDDKRAATREKGLRGVARVMSHVYLGDTLGGQRVTLLDAFRRAARRTKSVQERELALHATALWFVSFGTGPEGDEEFESTASFLQELATDANASSHVRAGALAALGMANFVAGADYRDAAVLARWVEDHVLTAALDERAMDTARQAFETIGLLLTVVVDGDVRLGEELFEQAFDAHMRGLTADSVEVRVAAAQNFALIHEALSGEVDDDAAPYAFERQDELVGVLEMLKHESSKRQGKRGSVAQRAAVRDVLATIEDGDTPRLRLVLHGRAVVFDSWVRIQRLQAFRAVLAGGLPAHFGANALLQDVFEVEFDPASDGHARSEARVVVNPSSELAKARSLAMRRRRHDARQRGRLSEDED</sequence>
<proteinExistence type="predicted"/>
<feature type="non-terminal residue" evidence="1">
    <location>
        <position position="1"/>
    </location>
</feature>
<gene>
    <name evidence="1" type="primary">IFRD1</name>
    <name evidence="1" type="ORF">IWQ57_006033</name>
</gene>
<dbReference type="Proteomes" id="UP001140234">
    <property type="component" value="Unassembled WGS sequence"/>
</dbReference>